<dbReference type="InterPro" id="IPR050176">
    <property type="entry name" value="LTTR"/>
</dbReference>
<dbReference type="Proteomes" id="UP000477849">
    <property type="component" value="Unassembled WGS sequence"/>
</dbReference>
<reference evidence="9 10" key="1">
    <citation type="submission" date="2020-02" db="EMBL/GenBank/DDBJ databases">
        <title>Genome sequence of the type strain CCBAU10050 of Rhizobium daejeonense.</title>
        <authorList>
            <person name="Gao J."/>
            <person name="Sun J."/>
        </authorList>
    </citation>
    <scope>NUCLEOTIDE SEQUENCE [LARGE SCALE GENOMIC DNA]</scope>
    <source>
        <strain evidence="9 10">CCBAU10050</strain>
    </source>
</reference>
<proteinExistence type="inferred from homology"/>
<protein>
    <recommendedName>
        <fullName evidence="6">HTH-type transcriptional regulator TtuA</fullName>
    </recommendedName>
    <alternativeName>
        <fullName evidence="7">Tartrate utilization transcriptional regulator</fullName>
    </alternativeName>
</protein>
<name>A0A6M1S8N9_9HYPH</name>
<keyword evidence="10" id="KW-1185">Reference proteome</keyword>
<dbReference type="EMBL" id="JAAKZH010000007">
    <property type="protein sequence ID" value="NGO65797.1"/>
    <property type="molecule type" value="Genomic_DNA"/>
</dbReference>
<evidence type="ECO:0000256" key="7">
    <source>
        <dbReference type="ARBA" id="ARBA00083243"/>
    </source>
</evidence>
<evidence type="ECO:0000259" key="8">
    <source>
        <dbReference type="PROSITE" id="PS50931"/>
    </source>
</evidence>
<dbReference type="SUPFAM" id="SSF46785">
    <property type="entry name" value="Winged helix' DNA-binding domain"/>
    <property type="match status" value="1"/>
</dbReference>
<dbReference type="Gene3D" id="3.40.190.10">
    <property type="entry name" value="Periplasmic binding protein-like II"/>
    <property type="match status" value="2"/>
</dbReference>
<dbReference type="PROSITE" id="PS50931">
    <property type="entry name" value="HTH_LYSR"/>
    <property type="match status" value="1"/>
</dbReference>
<dbReference type="AlphaFoldDB" id="A0A6M1S8N9"/>
<dbReference type="PRINTS" id="PR00039">
    <property type="entry name" value="HTHLYSR"/>
</dbReference>
<keyword evidence="2" id="KW-0805">Transcription regulation</keyword>
<accession>A0A6M1S8N9</accession>
<organism evidence="9 10">
    <name type="scientific">Rhizobium daejeonense</name>
    <dbReference type="NCBI Taxonomy" id="240521"/>
    <lineage>
        <taxon>Bacteria</taxon>
        <taxon>Pseudomonadati</taxon>
        <taxon>Pseudomonadota</taxon>
        <taxon>Alphaproteobacteria</taxon>
        <taxon>Hyphomicrobiales</taxon>
        <taxon>Rhizobiaceae</taxon>
        <taxon>Rhizobium/Agrobacterium group</taxon>
        <taxon>Rhizobium</taxon>
    </lineage>
</organism>
<comment type="caution">
    <text evidence="9">The sequence shown here is derived from an EMBL/GenBank/DDBJ whole genome shotgun (WGS) entry which is preliminary data.</text>
</comment>
<dbReference type="SUPFAM" id="SSF53850">
    <property type="entry name" value="Periplasmic binding protein-like II"/>
    <property type="match status" value="1"/>
</dbReference>
<dbReference type="RefSeq" id="WP_163898125.1">
    <property type="nucleotide sequence ID" value="NZ_CP048425.1"/>
</dbReference>
<gene>
    <name evidence="9" type="ORF">G6N76_19165</name>
</gene>
<evidence type="ECO:0000256" key="5">
    <source>
        <dbReference type="ARBA" id="ARBA00054626"/>
    </source>
</evidence>
<dbReference type="PANTHER" id="PTHR30579">
    <property type="entry name" value="TRANSCRIPTIONAL REGULATOR"/>
    <property type="match status" value="1"/>
</dbReference>
<comment type="similarity">
    <text evidence="1">Belongs to the LysR transcriptional regulatory family.</text>
</comment>
<dbReference type="InterPro" id="IPR036390">
    <property type="entry name" value="WH_DNA-bd_sf"/>
</dbReference>
<sequence length="285" mass="31023">MTFGFDLDLLKTFAAVVDCNGFTKAAERVHLTQSTVSQQIKKLETNLGISLLKRDKSAGAIETTEAGELLLSYARKILATAEEAAELMRKPSAPRTVRLGVPEDFAGRRLIDLLSGFSVASPQIRLDTVSGWSIELRRLLEAGEIDLALIKREPEEGACIASWREELIWVQSATRAVETDPVPLAVFPVGCIYRDRAIRTIELSGRRWRIAYTSQGLMGVQAAVASGLGISLLPSDAVLPEHRRLATSEGFDDQPASEIALIKGRASLSPEAKALGIFLAENLRP</sequence>
<dbReference type="InterPro" id="IPR036388">
    <property type="entry name" value="WH-like_DNA-bd_sf"/>
</dbReference>
<evidence type="ECO:0000313" key="10">
    <source>
        <dbReference type="Proteomes" id="UP000477849"/>
    </source>
</evidence>
<dbReference type="Pfam" id="PF03466">
    <property type="entry name" value="LysR_substrate"/>
    <property type="match status" value="1"/>
</dbReference>
<dbReference type="GO" id="GO:0003700">
    <property type="term" value="F:DNA-binding transcription factor activity"/>
    <property type="evidence" value="ECO:0007669"/>
    <property type="project" value="InterPro"/>
</dbReference>
<evidence type="ECO:0000256" key="2">
    <source>
        <dbReference type="ARBA" id="ARBA00023015"/>
    </source>
</evidence>
<keyword evidence="3" id="KW-0238">DNA-binding</keyword>
<evidence type="ECO:0000256" key="3">
    <source>
        <dbReference type="ARBA" id="ARBA00023125"/>
    </source>
</evidence>
<dbReference type="PANTHER" id="PTHR30579:SF7">
    <property type="entry name" value="HTH-TYPE TRANSCRIPTIONAL REGULATOR LRHA-RELATED"/>
    <property type="match status" value="1"/>
</dbReference>
<dbReference type="Pfam" id="PF00126">
    <property type="entry name" value="HTH_1"/>
    <property type="match status" value="1"/>
</dbReference>
<feature type="domain" description="HTH lysR-type" evidence="8">
    <location>
        <begin position="5"/>
        <end position="63"/>
    </location>
</feature>
<dbReference type="InterPro" id="IPR000847">
    <property type="entry name" value="LysR_HTH_N"/>
</dbReference>
<evidence type="ECO:0000256" key="6">
    <source>
        <dbReference type="ARBA" id="ARBA00067332"/>
    </source>
</evidence>
<dbReference type="GO" id="GO:0003677">
    <property type="term" value="F:DNA binding"/>
    <property type="evidence" value="ECO:0007669"/>
    <property type="project" value="UniProtKB-KW"/>
</dbReference>
<dbReference type="Gene3D" id="1.10.10.10">
    <property type="entry name" value="Winged helix-like DNA-binding domain superfamily/Winged helix DNA-binding domain"/>
    <property type="match status" value="1"/>
</dbReference>
<comment type="function">
    <text evidence="5">Transcriptional regulator of the ttuABCDE tartrate utilization operon.</text>
</comment>
<evidence type="ECO:0000313" key="9">
    <source>
        <dbReference type="EMBL" id="NGO65797.1"/>
    </source>
</evidence>
<evidence type="ECO:0000256" key="1">
    <source>
        <dbReference type="ARBA" id="ARBA00009437"/>
    </source>
</evidence>
<evidence type="ECO:0000256" key="4">
    <source>
        <dbReference type="ARBA" id="ARBA00023163"/>
    </source>
</evidence>
<keyword evidence="4" id="KW-0804">Transcription</keyword>
<dbReference type="InterPro" id="IPR005119">
    <property type="entry name" value="LysR_subst-bd"/>
</dbReference>
<dbReference type="FunFam" id="1.10.10.10:FF:000001">
    <property type="entry name" value="LysR family transcriptional regulator"/>
    <property type="match status" value="1"/>
</dbReference>